<keyword evidence="3" id="KW-1185">Reference proteome</keyword>
<comment type="caution">
    <text evidence="2">The sequence shown here is derived from an EMBL/GenBank/DDBJ whole genome shotgun (WGS) entry which is preliminary data.</text>
</comment>
<dbReference type="EMBL" id="MVGT01000437">
    <property type="protein sequence ID" value="OVA18195.1"/>
    <property type="molecule type" value="Genomic_DNA"/>
</dbReference>
<dbReference type="InParanoid" id="A0A200R681"/>
<evidence type="ECO:0000313" key="2">
    <source>
        <dbReference type="EMBL" id="OVA18195.1"/>
    </source>
</evidence>
<reference evidence="2 3" key="1">
    <citation type="journal article" date="2017" name="Mol. Plant">
        <title>The Genome of Medicinal Plant Macleaya cordata Provides New Insights into Benzylisoquinoline Alkaloids Metabolism.</title>
        <authorList>
            <person name="Liu X."/>
            <person name="Liu Y."/>
            <person name="Huang P."/>
            <person name="Ma Y."/>
            <person name="Qing Z."/>
            <person name="Tang Q."/>
            <person name="Cao H."/>
            <person name="Cheng P."/>
            <person name="Zheng Y."/>
            <person name="Yuan Z."/>
            <person name="Zhou Y."/>
            <person name="Liu J."/>
            <person name="Tang Z."/>
            <person name="Zhuo Y."/>
            <person name="Zhang Y."/>
            <person name="Yu L."/>
            <person name="Huang J."/>
            <person name="Yang P."/>
            <person name="Peng Q."/>
            <person name="Zhang J."/>
            <person name="Jiang W."/>
            <person name="Zhang Z."/>
            <person name="Lin K."/>
            <person name="Ro D.K."/>
            <person name="Chen X."/>
            <person name="Xiong X."/>
            <person name="Shang Y."/>
            <person name="Huang S."/>
            <person name="Zeng J."/>
        </authorList>
    </citation>
    <scope>NUCLEOTIDE SEQUENCE [LARGE SCALE GENOMIC DNA]</scope>
    <source>
        <strain evidence="3">cv. BLH2017</strain>
        <tissue evidence="2">Root</tissue>
    </source>
</reference>
<dbReference type="AlphaFoldDB" id="A0A200R681"/>
<gene>
    <name evidence="2" type="ORF">BVC80_1835g617</name>
</gene>
<dbReference type="Proteomes" id="UP000195402">
    <property type="component" value="Unassembled WGS sequence"/>
</dbReference>
<feature type="region of interest" description="Disordered" evidence="1">
    <location>
        <begin position="1"/>
        <end position="24"/>
    </location>
</feature>
<proteinExistence type="predicted"/>
<evidence type="ECO:0000256" key="1">
    <source>
        <dbReference type="SAM" id="MobiDB-lite"/>
    </source>
</evidence>
<organism evidence="2 3">
    <name type="scientific">Macleaya cordata</name>
    <name type="common">Five-seeded plume-poppy</name>
    <name type="synonym">Bocconia cordata</name>
    <dbReference type="NCBI Taxonomy" id="56857"/>
    <lineage>
        <taxon>Eukaryota</taxon>
        <taxon>Viridiplantae</taxon>
        <taxon>Streptophyta</taxon>
        <taxon>Embryophyta</taxon>
        <taxon>Tracheophyta</taxon>
        <taxon>Spermatophyta</taxon>
        <taxon>Magnoliopsida</taxon>
        <taxon>Ranunculales</taxon>
        <taxon>Papaveraceae</taxon>
        <taxon>Papaveroideae</taxon>
        <taxon>Macleaya</taxon>
    </lineage>
</organism>
<sequence>MSAEEAAIQMGNGGNKYPLKGKIRVPPKRGKIKAKIVEEIVKSVMAAIVTKDDGGGGCTGGGGGSAASSA</sequence>
<evidence type="ECO:0000313" key="3">
    <source>
        <dbReference type="Proteomes" id="UP000195402"/>
    </source>
</evidence>
<protein>
    <submittedName>
        <fullName evidence="2">Uncharacterized protein</fullName>
    </submittedName>
</protein>
<name>A0A200R681_MACCD</name>
<accession>A0A200R681</accession>